<organism evidence="2 3">
    <name type="scientific">Streptomyces lunaelactis</name>
    <dbReference type="NCBI Taxonomy" id="1535768"/>
    <lineage>
        <taxon>Bacteria</taxon>
        <taxon>Bacillati</taxon>
        <taxon>Actinomycetota</taxon>
        <taxon>Actinomycetes</taxon>
        <taxon>Kitasatosporales</taxon>
        <taxon>Streptomycetaceae</taxon>
        <taxon>Streptomyces</taxon>
    </lineage>
</organism>
<evidence type="ECO:0008006" key="4">
    <source>
        <dbReference type="Google" id="ProtNLM"/>
    </source>
</evidence>
<keyword evidence="3" id="KW-1185">Reference proteome</keyword>
<sequence>MIAAAAAITVVAVTLTPATAADTSTTFTVTATAGLAVSAPENAALSSAAPGGQAVGALGNMSVNDQRSETGTTWIARVTLSTAFTTGAGAPSQTISAANVVYDPRTAINPVNGPFTPGTPGDLDSTPALVAFSRDSGDGANSVTWNPEVTVNVPAGNVSGDYTGTIRHSVA</sequence>
<protein>
    <recommendedName>
        <fullName evidence="4">WxL domain-containing protein</fullName>
    </recommendedName>
</protein>
<gene>
    <name evidence="2" type="ORF">SLUN_34725</name>
</gene>
<dbReference type="AlphaFoldDB" id="A0A2R4TBU3"/>
<dbReference type="EMBL" id="CP026304">
    <property type="protein sequence ID" value="AVZ76602.1"/>
    <property type="molecule type" value="Genomic_DNA"/>
</dbReference>
<evidence type="ECO:0000256" key="1">
    <source>
        <dbReference type="SAM" id="SignalP"/>
    </source>
</evidence>
<evidence type="ECO:0000313" key="2">
    <source>
        <dbReference type="EMBL" id="AVZ76602.1"/>
    </source>
</evidence>
<feature type="chain" id="PRO_5015338874" description="WxL domain-containing protein" evidence="1">
    <location>
        <begin position="21"/>
        <end position="171"/>
    </location>
</feature>
<dbReference type="KEGG" id="slk:SLUN_34725"/>
<proteinExistence type="predicted"/>
<dbReference type="Proteomes" id="UP000244201">
    <property type="component" value="Chromosome"/>
</dbReference>
<accession>A0A2R4TBU3</accession>
<name>A0A2R4TBU3_9ACTN</name>
<evidence type="ECO:0000313" key="3">
    <source>
        <dbReference type="Proteomes" id="UP000244201"/>
    </source>
</evidence>
<feature type="signal peptide" evidence="1">
    <location>
        <begin position="1"/>
        <end position="20"/>
    </location>
</feature>
<reference evidence="2 3" key="1">
    <citation type="submission" date="2018-01" db="EMBL/GenBank/DDBJ databases">
        <title>Complete genome sequence of Streptomyces lunaelactis MM109T, a Ferroverdin A producer isolated from cave moonmilk deposits.</title>
        <authorList>
            <person name="Naome A."/>
            <person name="Martinet L."/>
            <person name="Maciejewska M."/>
            <person name="Anderssen S."/>
            <person name="Adam D."/>
            <person name="Tenconi E."/>
            <person name="Deflandre B."/>
            <person name="Arguelles-Arias A."/>
            <person name="Calusinska M."/>
            <person name="Copieters W."/>
            <person name="Karim L."/>
            <person name="Hanikenne M."/>
            <person name="Baurain D."/>
            <person name="van Wezel G."/>
            <person name="Smargiasso N."/>
            <person name="de Pauw E."/>
            <person name="Delfosse P."/>
            <person name="Rigali S."/>
        </authorList>
    </citation>
    <scope>NUCLEOTIDE SEQUENCE [LARGE SCALE GENOMIC DNA]</scope>
    <source>
        <strain evidence="2 3">MM109</strain>
    </source>
</reference>
<keyword evidence="1" id="KW-0732">Signal</keyword>